<dbReference type="CDD" id="cd05398">
    <property type="entry name" value="NT_ClassII-CCAase"/>
    <property type="match status" value="1"/>
</dbReference>
<name>A0A2S6N329_9HYPH</name>
<dbReference type="InterPro" id="IPR043519">
    <property type="entry name" value="NT_sf"/>
</dbReference>
<gene>
    <name evidence="9" type="ORF">CCR94_16660</name>
</gene>
<organism evidence="9 10">
    <name type="scientific">Rhodoblastus sphagnicola</name>
    <dbReference type="NCBI Taxonomy" id="333368"/>
    <lineage>
        <taxon>Bacteria</taxon>
        <taxon>Pseudomonadati</taxon>
        <taxon>Pseudomonadota</taxon>
        <taxon>Alphaproteobacteria</taxon>
        <taxon>Hyphomicrobiales</taxon>
        <taxon>Rhodoblastaceae</taxon>
        <taxon>Rhodoblastus</taxon>
    </lineage>
</organism>
<dbReference type="InterPro" id="IPR050264">
    <property type="entry name" value="Bact_CCA-adding_enz_type3_sf"/>
</dbReference>
<dbReference type="Proteomes" id="UP000239089">
    <property type="component" value="Unassembled WGS sequence"/>
</dbReference>
<evidence type="ECO:0000256" key="7">
    <source>
        <dbReference type="RuleBase" id="RU003953"/>
    </source>
</evidence>
<evidence type="ECO:0000256" key="5">
    <source>
        <dbReference type="ARBA" id="ARBA00022723"/>
    </source>
</evidence>
<sequence length="418" mass="45226">MSDAEKLGQLFTRPGVRRIFAALDREGEELRIVGGAVRNALLDEPIGDIDLASTALPEVNARRAQKAGLKVAPTGIEHGTITIVVEGTPFEVTTLREDVETDGRRAKVRFGRDFAMDAARRDFTLNALSLDWRGQLHDPVGGRADLEARRVRFIGAPRLRIAEDFLRILRFFRFSACYGAGLDAEGFDACIALRGGLETLSRERLGAETLKLLAAPRAGFVAERVAQAGLFAYLGCAPWPARLKNLRPLGQRGDGLLSLSALALHSTGDVEILSRGLRLSNAQKQRLAGAARVAAFWHGAAAAPSAASLREALFHFGPEAARDGLELIRAEAGASPSESSFTQARAFLRDTPPPRPPFRASDICARGVPKGPALGAALKTLQALWIRAGFPSDPQRVTQLIEQACLEKEDSGWTRNER</sequence>
<dbReference type="AlphaFoldDB" id="A0A2S6N329"/>
<keyword evidence="7" id="KW-0694">RNA-binding</keyword>
<dbReference type="Gene3D" id="1.10.3090.10">
    <property type="entry name" value="cca-adding enzyme, domain 2"/>
    <property type="match status" value="1"/>
</dbReference>
<dbReference type="GO" id="GO:0016779">
    <property type="term" value="F:nucleotidyltransferase activity"/>
    <property type="evidence" value="ECO:0007669"/>
    <property type="project" value="UniProtKB-KW"/>
</dbReference>
<dbReference type="GO" id="GO:0000049">
    <property type="term" value="F:tRNA binding"/>
    <property type="evidence" value="ECO:0007669"/>
    <property type="project" value="TreeGrafter"/>
</dbReference>
<dbReference type="GO" id="GO:0008033">
    <property type="term" value="P:tRNA processing"/>
    <property type="evidence" value="ECO:0007669"/>
    <property type="project" value="UniProtKB-KW"/>
</dbReference>
<comment type="similarity">
    <text evidence="7">Belongs to the tRNA nucleotidyltransferase/poly(A) polymerase family.</text>
</comment>
<dbReference type="PANTHER" id="PTHR46173">
    <property type="entry name" value="CCA TRNA NUCLEOTIDYLTRANSFERASE 1, MITOCHONDRIAL"/>
    <property type="match status" value="1"/>
</dbReference>
<dbReference type="InterPro" id="IPR002646">
    <property type="entry name" value="PolA_pol_head_dom"/>
</dbReference>
<comment type="cofactor">
    <cofactor evidence="1">
        <name>Mg(2+)</name>
        <dbReference type="ChEBI" id="CHEBI:18420"/>
    </cofactor>
</comment>
<evidence type="ECO:0000259" key="8">
    <source>
        <dbReference type="Pfam" id="PF01743"/>
    </source>
</evidence>
<keyword evidence="10" id="KW-1185">Reference proteome</keyword>
<dbReference type="OrthoDB" id="9805698at2"/>
<keyword evidence="3" id="KW-0819">tRNA processing</keyword>
<keyword evidence="6" id="KW-0460">Magnesium</keyword>
<dbReference type="GO" id="GO:0046872">
    <property type="term" value="F:metal ion binding"/>
    <property type="evidence" value="ECO:0007669"/>
    <property type="project" value="UniProtKB-KW"/>
</dbReference>
<dbReference type="SUPFAM" id="SSF81891">
    <property type="entry name" value="Poly A polymerase C-terminal region-like"/>
    <property type="match status" value="1"/>
</dbReference>
<evidence type="ECO:0000256" key="4">
    <source>
        <dbReference type="ARBA" id="ARBA00022695"/>
    </source>
</evidence>
<comment type="caution">
    <text evidence="9">The sequence shown here is derived from an EMBL/GenBank/DDBJ whole genome shotgun (WGS) entry which is preliminary data.</text>
</comment>
<keyword evidence="4" id="KW-0548">Nucleotidyltransferase</keyword>
<evidence type="ECO:0000313" key="10">
    <source>
        <dbReference type="Proteomes" id="UP000239089"/>
    </source>
</evidence>
<protein>
    <recommendedName>
        <fullName evidence="8">Poly A polymerase head domain-containing protein</fullName>
    </recommendedName>
</protein>
<dbReference type="PANTHER" id="PTHR46173:SF1">
    <property type="entry name" value="CCA TRNA NUCLEOTIDYLTRANSFERASE 1, MITOCHONDRIAL"/>
    <property type="match status" value="1"/>
</dbReference>
<reference evidence="9 10" key="1">
    <citation type="journal article" date="2018" name="Arch. Microbiol.">
        <title>New insights into the metabolic potential of the phototrophic purple bacterium Rhodopila globiformis DSM 161(T) from its draft genome sequence and evidence for a vanadium-dependent nitrogenase.</title>
        <authorList>
            <person name="Imhoff J.F."/>
            <person name="Rahn T."/>
            <person name="Kunzel S."/>
            <person name="Neulinger S.C."/>
        </authorList>
    </citation>
    <scope>NUCLEOTIDE SEQUENCE [LARGE SCALE GENOMIC DNA]</scope>
    <source>
        <strain evidence="9 10">DSM 16996</strain>
    </source>
</reference>
<evidence type="ECO:0000256" key="3">
    <source>
        <dbReference type="ARBA" id="ARBA00022694"/>
    </source>
</evidence>
<accession>A0A2S6N329</accession>
<evidence type="ECO:0000256" key="6">
    <source>
        <dbReference type="ARBA" id="ARBA00022842"/>
    </source>
</evidence>
<evidence type="ECO:0000313" key="9">
    <source>
        <dbReference type="EMBL" id="PPQ29018.1"/>
    </source>
</evidence>
<proteinExistence type="inferred from homology"/>
<dbReference type="Pfam" id="PF01743">
    <property type="entry name" value="PolyA_pol"/>
    <property type="match status" value="1"/>
</dbReference>
<evidence type="ECO:0000256" key="2">
    <source>
        <dbReference type="ARBA" id="ARBA00022679"/>
    </source>
</evidence>
<dbReference type="SUPFAM" id="SSF81301">
    <property type="entry name" value="Nucleotidyltransferase"/>
    <property type="match status" value="1"/>
</dbReference>
<feature type="domain" description="Poly A polymerase head" evidence="8">
    <location>
        <begin position="30"/>
        <end position="152"/>
    </location>
</feature>
<keyword evidence="2 7" id="KW-0808">Transferase</keyword>
<dbReference type="Gene3D" id="3.30.460.10">
    <property type="entry name" value="Beta Polymerase, domain 2"/>
    <property type="match status" value="1"/>
</dbReference>
<evidence type="ECO:0000256" key="1">
    <source>
        <dbReference type="ARBA" id="ARBA00001946"/>
    </source>
</evidence>
<dbReference type="RefSeq" id="WP_104508975.1">
    <property type="nucleotide sequence ID" value="NZ_JACIGC010000011.1"/>
</dbReference>
<dbReference type="EMBL" id="NHSJ01000100">
    <property type="protein sequence ID" value="PPQ29018.1"/>
    <property type="molecule type" value="Genomic_DNA"/>
</dbReference>
<keyword evidence="5" id="KW-0479">Metal-binding</keyword>